<dbReference type="InterPro" id="IPR050281">
    <property type="entry name" value="Flavin_monoamine_oxidase"/>
</dbReference>
<reference evidence="1 2" key="1">
    <citation type="submission" date="2016-11" db="EMBL/GenBank/DDBJ databases">
        <authorList>
            <person name="Jaros S."/>
            <person name="Januszkiewicz K."/>
            <person name="Wedrychowicz H."/>
        </authorList>
    </citation>
    <scope>NUCLEOTIDE SEQUENCE [LARGE SCALE GENOMIC DNA]</scope>
    <source>
        <strain evidence="1 2">DSM 8605</strain>
    </source>
</reference>
<evidence type="ECO:0000313" key="1">
    <source>
        <dbReference type="EMBL" id="SHH52475.1"/>
    </source>
</evidence>
<dbReference type="RefSeq" id="WP_073337726.1">
    <property type="nucleotide sequence ID" value="NZ_FQXM01000006.1"/>
</dbReference>
<dbReference type="SUPFAM" id="SSF51905">
    <property type="entry name" value="FAD/NAD(P)-binding domain"/>
    <property type="match status" value="1"/>
</dbReference>
<gene>
    <name evidence="1" type="ORF">SAMN02745207_01414</name>
</gene>
<dbReference type="OrthoDB" id="25353at2"/>
<accession>A0A1M5TNT3</accession>
<evidence type="ECO:0000313" key="2">
    <source>
        <dbReference type="Proteomes" id="UP000184447"/>
    </source>
</evidence>
<protein>
    <submittedName>
        <fullName evidence="1">NAD(P)-binding Rossmann-like domain-containing protein</fullName>
    </submittedName>
</protein>
<proteinExistence type="predicted"/>
<organism evidence="1 2">
    <name type="scientific">Clostridium grantii DSM 8605</name>
    <dbReference type="NCBI Taxonomy" id="1121316"/>
    <lineage>
        <taxon>Bacteria</taxon>
        <taxon>Bacillati</taxon>
        <taxon>Bacillota</taxon>
        <taxon>Clostridia</taxon>
        <taxon>Eubacteriales</taxon>
        <taxon>Clostridiaceae</taxon>
        <taxon>Clostridium</taxon>
    </lineage>
</organism>
<dbReference type="Gene3D" id="3.30.70.1990">
    <property type="match status" value="1"/>
</dbReference>
<name>A0A1M5TNT3_9CLOT</name>
<dbReference type="STRING" id="1121316.SAMN02745207_01414"/>
<sequence>MKVAIIGAGFSGMLAAYLLEKNGLKVTVYEKEEYIGGHCRTFANKDLYAELGTVFSFPKEIKELLIELKVDYTERFVYRNFVDENFNSVEHMPREDVVLLMDELARLTVLLKQYSSSLNDVNYGYIHEDLLVPLHQFLKKHDLKIICQVIAPHLSSYGYGNILNTQAYYTFKIFSLDIILSFIRGDKLLFINSGTSDLINKLSQNISDIRYSIEVNNVELIDNKVKVETNFSSDYYDKVLITTKLPRDVIKDDLYNHLMKKIDTNPFITCAYEVSNSKLVTTYFKANLGKKGKIQFFHTFKKNNRIILIAYAYGTIQKDLVNGITHDIQSLGININHLITAKQWYIFPHLKENNLTQNFYQDISERQKISNICLIGSLVSQPSLSNLYLSVKNSVNQILDDYNSNK</sequence>
<dbReference type="InterPro" id="IPR036188">
    <property type="entry name" value="FAD/NAD-bd_sf"/>
</dbReference>
<dbReference type="Gene3D" id="1.10.405.20">
    <property type="match status" value="1"/>
</dbReference>
<dbReference type="PANTHER" id="PTHR10742:SF410">
    <property type="entry name" value="LYSINE-SPECIFIC HISTONE DEMETHYLASE 2"/>
    <property type="match status" value="1"/>
</dbReference>
<dbReference type="Gene3D" id="3.50.50.60">
    <property type="entry name" value="FAD/NAD(P)-binding domain"/>
    <property type="match status" value="1"/>
</dbReference>
<dbReference type="Proteomes" id="UP000184447">
    <property type="component" value="Unassembled WGS sequence"/>
</dbReference>
<dbReference type="AlphaFoldDB" id="A0A1M5TNT3"/>
<dbReference type="PANTHER" id="PTHR10742">
    <property type="entry name" value="FLAVIN MONOAMINE OXIDASE"/>
    <property type="match status" value="1"/>
</dbReference>
<dbReference type="GO" id="GO:0016491">
    <property type="term" value="F:oxidoreductase activity"/>
    <property type="evidence" value="ECO:0007669"/>
    <property type="project" value="TreeGrafter"/>
</dbReference>
<dbReference type="Pfam" id="PF13450">
    <property type="entry name" value="NAD_binding_8"/>
    <property type="match status" value="1"/>
</dbReference>
<keyword evidence="2" id="KW-1185">Reference proteome</keyword>
<dbReference type="EMBL" id="FQXM01000006">
    <property type="protein sequence ID" value="SHH52475.1"/>
    <property type="molecule type" value="Genomic_DNA"/>
</dbReference>
<dbReference type="PRINTS" id="PR00419">
    <property type="entry name" value="ADXRDTASE"/>
</dbReference>